<gene>
    <name evidence="1" type="ORF">BABINDRAFT_129486</name>
</gene>
<evidence type="ECO:0000313" key="2">
    <source>
        <dbReference type="Proteomes" id="UP000094336"/>
    </source>
</evidence>
<organism evidence="1 2">
    <name type="scientific">Babjeviella inositovora NRRL Y-12698</name>
    <dbReference type="NCBI Taxonomy" id="984486"/>
    <lineage>
        <taxon>Eukaryota</taxon>
        <taxon>Fungi</taxon>
        <taxon>Dikarya</taxon>
        <taxon>Ascomycota</taxon>
        <taxon>Saccharomycotina</taxon>
        <taxon>Pichiomycetes</taxon>
        <taxon>Serinales incertae sedis</taxon>
        <taxon>Babjeviella</taxon>
    </lineage>
</organism>
<dbReference type="EMBL" id="KV454430">
    <property type="protein sequence ID" value="ODQ80177.1"/>
    <property type="molecule type" value="Genomic_DNA"/>
</dbReference>
<proteinExistence type="predicted"/>
<dbReference type="RefSeq" id="XP_018985505.1">
    <property type="nucleotide sequence ID" value="XM_019127023.1"/>
</dbReference>
<reference evidence="2" key="1">
    <citation type="submission" date="2016-05" db="EMBL/GenBank/DDBJ databases">
        <title>Comparative genomics of biotechnologically important yeasts.</title>
        <authorList>
            <consortium name="DOE Joint Genome Institute"/>
            <person name="Riley R."/>
            <person name="Haridas S."/>
            <person name="Wolfe K.H."/>
            <person name="Lopes M.R."/>
            <person name="Hittinger C.T."/>
            <person name="Goker M."/>
            <person name="Salamov A."/>
            <person name="Wisecaver J."/>
            <person name="Long T.M."/>
            <person name="Aerts A.L."/>
            <person name="Barry K."/>
            <person name="Choi C."/>
            <person name="Clum A."/>
            <person name="Coughlan A.Y."/>
            <person name="Deshpande S."/>
            <person name="Douglass A.P."/>
            <person name="Hanson S.J."/>
            <person name="Klenk H.-P."/>
            <person name="Labutti K."/>
            <person name="Lapidus A."/>
            <person name="Lindquist E."/>
            <person name="Lipzen A."/>
            <person name="Meier-Kolthoff J.P."/>
            <person name="Ohm R.A."/>
            <person name="Otillar R.P."/>
            <person name="Pangilinan J."/>
            <person name="Peng Y."/>
            <person name="Rokas A."/>
            <person name="Rosa C.A."/>
            <person name="Scheuner C."/>
            <person name="Sibirny A.A."/>
            <person name="Slot J.C."/>
            <person name="Stielow J.B."/>
            <person name="Sun H."/>
            <person name="Kurtzman C.P."/>
            <person name="Blackwell M."/>
            <person name="Grigoriev I.V."/>
            <person name="Jeffries T.W."/>
        </authorList>
    </citation>
    <scope>NUCLEOTIDE SEQUENCE [LARGE SCALE GENOMIC DNA]</scope>
    <source>
        <strain evidence="2">NRRL Y-12698</strain>
    </source>
</reference>
<dbReference type="GeneID" id="30144877"/>
<evidence type="ECO:0000313" key="1">
    <source>
        <dbReference type="EMBL" id="ODQ80177.1"/>
    </source>
</evidence>
<name>A0A1E3QTC0_9ASCO</name>
<sequence>MDICSGHDCAACFQSFHPLTIVYMRSESTVYVISIAIQTWIKYLRNTHNNSMYIMFLDSCIHMF</sequence>
<protein>
    <submittedName>
        <fullName evidence="1">Uncharacterized protein</fullName>
    </submittedName>
</protein>
<dbReference type="Proteomes" id="UP000094336">
    <property type="component" value="Unassembled WGS sequence"/>
</dbReference>
<accession>A0A1E3QTC0</accession>
<dbReference type="AlphaFoldDB" id="A0A1E3QTC0"/>
<keyword evidence="2" id="KW-1185">Reference proteome</keyword>